<dbReference type="RefSeq" id="WP_169417730.1">
    <property type="nucleotide sequence ID" value="NZ_JABBFX010000001.1"/>
</dbReference>
<evidence type="ECO:0008006" key="3">
    <source>
        <dbReference type="Google" id="ProtNLM"/>
    </source>
</evidence>
<dbReference type="Proteomes" id="UP000541185">
    <property type="component" value="Unassembled WGS sequence"/>
</dbReference>
<proteinExistence type="predicted"/>
<accession>A0A848H774</accession>
<sequence>MIAIGTRARAEQRRRVIPVAETTFYKGEWMEAGEDPRLSPTVFLAEQPPNYKLEPHFHRQNQFQLFVAGSGSMGPVRTDPVTVHYAGAYTGYGPLLSGPEGVQYFTIRPVFDTGIIPATQAREKMVRGPKRHAQVTLGAPWEEAALAALKAPEDAFAIPADRGLAVRHVRLPPGAACELQHVEGSSSLFVFVLAGAGTVAGEELSPWESAFATRDERLTLQAGPRGAEIVVLHVPPTEPEYAPA</sequence>
<protein>
    <recommendedName>
        <fullName evidence="3">Quercetin 2,3-dioxygenase</fullName>
    </recommendedName>
</protein>
<organism evidence="1 2">
    <name type="scientific">Ramlibacter agri</name>
    <dbReference type="NCBI Taxonomy" id="2728837"/>
    <lineage>
        <taxon>Bacteria</taxon>
        <taxon>Pseudomonadati</taxon>
        <taxon>Pseudomonadota</taxon>
        <taxon>Betaproteobacteria</taxon>
        <taxon>Burkholderiales</taxon>
        <taxon>Comamonadaceae</taxon>
        <taxon>Ramlibacter</taxon>
    </lineage>
</organism>
<gene>
    <name evidence="1" type="ORF">HHL11_07195</name>
</gene>
<dbReference type="EMBL" id="JABBFX010000001">
    <property type="protein sequence ID" value="NML43528.1"/>
    <property type="molecule type" value="Genomic_DNA"/>
</dbReference>
<dbReference type="SUPFAM" id="SSF51182">
    <property type="entry name" value="RmlC-like cupins"/>
    <property type="match status" value="1"/>
</dbReference>
<keyword evidence="2" id="KW-1185">Reference proteome</keyword>
<name>A0A848H774_9BURK</name>
<evidence type="ECO:0000313" key="1">
    <source>
        <dbReference type="EMBL" id="NML43528.1"/>
    </source>
</evidence>
<comment type="caution">
    <text evidence="1">The sequence shown here is derived from an EMBL/GenBank/DDBJ whole genome shotgun (WGS) entry which is preliminary data.</text>
</comment>
<dbReference type="InterPro" id="IPR014710">
    <property type="entry name" value="RmlC-like_jellyroll"/>
</dbReference>
<dbReference type="AlphaFoldDB" id="A0A848H774"/>
<evidence type="ECO:0000313" key="2">
    <source>
        <dbReference type="Proteomes" id="UP000541185"/>
    </source>
</evidence>
<dbReference type="Gene3D" id="2.60.120.10">
    <property type="entry name" value="Jelly Rolls"/>
    <property type="match status" value="1"/>
</dbReference>
<reference evidence="1 2" key="1">
    <citation type="submission" date="2020-04" db="EMBL/GenBank/DDBJ databases">
        <title>Ramlibacter sp. G-1-2-2 isolated from soil.</title>
        <authorList>
            <person name="Dahal R.H."/>
        </authorList>
    </citation>
    <scope>NUCLEOTIDE SEQUENCE [LARGE SCALE GENOMIC DNA]</scope>
    <source>
        <strain evidence="1 2">G-1-2-2</strain>
    </source>
</reference>
<dbReference type="InterPro" id="IPR011051">
    <property type="entry name" value="RmlC_Cupin_sf"/>
</dbReference>